<dbReference type="Proteomes" id="UP000789366">
    <property type="component" value="Unassembled WGS sequence"/>
</dbReference>
<sequence>SQLNNLDIEIQNSTNKSDVVLSKKNNSDGSEKIKIPTIED</sequence>
<name>A0ACA9L3H8_9GLOM</name>
<organism evidence="1 2">
    <name type="scientific">Cetraspora pellucida</name>
    <dbReference type="NCBI Taxonomy" id="1433469"/>
    <lineage>
        <taxon>Eukaryota</taxon>
        <taxon>Fungi</taxon>
        <taxon>Fungi incertae sedis</taxon>
        <taxon>Mucoromycota</taxon>
        <taxon>Glomeromycotina</taxon>
        <taxon>Glomeromycetes</taxon>
        <taxon>Diversisporales</taxon>
        <taxon>Gigasporaceae</taxon>
        <taxon>Cetraspora</taxon>
    </lineage>
</organism>
<proteinExistence type="predicted"/>
<reference evidence="1" key="1">
    <citation type="submission" date="2021-06" db="EMBL/GenBank/DDBJ databases">
        <authorList>
            <person name="Kallberg Y."/>
            <person name="Tangrot J."/>
            <person name="Rosling A."/>
        </authorList>
    </citation>
    <scope>NUCLEOTIDE SEQUENCE</scope>
    <source>
        <strain evidence="1">28 12/20/2015</strain>
    </source>
</reference>
<feature type="non-terminal residue" evidence="1">
    <location>
        <position position="1"/>
    </location>
</feature>
<accession>A0ACA9L3H8</accession>
<evidence type="ECO:0000313" key="2">
    <source>
        <dbReference type="Proteomes" id="UP000789366"/>
    </source>
</evidence>
<evidence type="ECO:0000313" key="1">
    <source>
        <dbReference type="EMBL" id="CAG8506826.1"/>
    </source>
</evidence>
<protein>
    <submittedName>
        <fullName evidence="1">8848_t:CDS:1</fullName>
    </submittedName>
</protein>
<keyword evidence="2" id="KW-1185">Reference proteome</keyword>
<dbReference type="EMBL" id="CAJVPW010002452">
    <property type="protein sequence ID" value="CAG8506826.1"/>
    <property type="molecule type" value="Genomic_DNA"/>
</dbReference>
<comment type="caution">
    <text evidence="1">The sequence shown here is derived from an EMBL/GenBank/DDBJ whole genome shotgun (WGS) entry which is preliminary data.</text>
</comment>
<gene>
    <name evidence="1" type="ORF">SPELUC_LOCUS3284</name>
</gene>